<comment type="caution">
    <text evidence="1">The sequence shown here is derived from an EMBL/GenBank/DDBJ whole genome shotgun (WGS) entry which is preliminary data.</text>
</comment>
<proteinExistence type="predicted"/>
<evidence type="ECO:0000313" key="1">
    <source>
        <dbReference type="EMBL" id="KAF2875652.1"/>
    </source>
</evidence>
<evidence type="ECO:0000313" key="2">
    <source>
        <dbReference type="Proteomes" id="UP000481861"/>
    </source>
</evidence>
<organism evidence="1 2">
    <name type="scientific">Massariosphaeria phaeospora</name>
    <dbReference type="NCBI Taxonomy" id="100035"/>
    <lineage>
        <taxon>Eukaryota</taxon>
        <taxon>Fungi</taxon>
        <taxon>Dikarya</taxon>
        <taxon>Ascomycota</taxon>
        <taxon>Pezizomycotina</taxon>
        <taxon>Dothideomycetes</taxon>
        <taxon>Pleosporomycetidae</taxon>
        <taxon>Pleosporales</taxon>
        <taxon>Pleosporales incertae sedis</taxon>
        <taxon>Massariosphaeria</taxon>
    </lineage>
</organism>
<accession>A0A7C8IFM6</accession>
<name>A0A7C8IFM6_9PLEO</name>
<keyword evidence="2" id="KW-1185">Reference proteome</keyword>
<gene>
    <name evidence="1" type="ORF">BDV95DRAFT_654498</name>
</gene>
<reference evidence="1 2" key="1">
    <citation type="submission" date="2020-01" db="EMBL/GenBank/DDBJ databases">
        <authorList>
            <consortium name="DOE Joint Genome Institute"/>
            <person name="Haridas S."/>
            <person name="Albert R."/>
            <person name="Binder M."/>
            <person name="Bloem J."/>
            <person name="Labutti K."/>
            <person name="Salamov A."/>
            <person name="Andreopoulos B."/>
            <person name="Baker S.E."/>
            <person name="Barry K."/>
            <person name="Bills G."/>
            <person name="Bluhm B.H."/>
            <person name="Cannon C."/>
            <person name="Castanera R."/>
            <person name="Culley D.E."/>
            <person name="Daum C."/>
            <person name="Ezra D."/>
            <person name="Gonzalez J.B."/>
            <person name="Henrissat B."/>
            <person name="Kuo A."/>
            <person name="Liang C."/>
            <person name="Lipzen A."/>
            <person name="Lutzoni F."/>
            <person name="Magnuson J."/>
            <person name="Mondo S."/>
            <person name="Nolan M."/>
            <person name="Ohm R."/>
            <person name="Pangilinan J."/>
            <person name="Park H.-J.H."/>
            <person name="Ramirez L."/>
            <person name="Alfaro M."/>
            <person name="Sun H."/>
            <person name="Tritt A."/>
            <person name="Yoshinaga Y."/>
            <person name="Zwiers L.-H.L."/>
            <person name="Turgeon B.G."/>
            <person name="Goodwin S.B."/>
            <person name="Spatafora J.W."/>
            <person name="Crous P.W."/>
            <person name="Grigoriev I.V."/>
        </authorList>
    </citation>
    <scope>NUCLEOTIDE SEQUENCE [LARGE SCALE GENOMIC DNA]</scope>
    <source>
        <strain evidence="1 2">CBS 611.86</strain>
    </source>
</reference>
<dbReference type="Proteomes" id="UP000481861">
    <property type="component" value="Unassembled WGS sequence"/>
</dbReference>
<sequence>MALVLVWCRWRSLSSSEIDASLLLSFSLYVWPPSTHQAPVPPLCQSSQGSFFAAVFICSPEARKALRWTTRDGVDRLRWGGVTRGSRFGWGPAAVVVVVVVVEGEACRTLNERVGSQRGRAAGERATHQGVGCREVASSLYLSLSTTSLNRGDERPLAQAARSRARPRIALFQVQFRTAAMGDCFIWPG</sequence>
<dbReference type="EMBL" id="JAADJZ010000004">
    <property type="protein sequence ID" value="KAF2875652.1"/>
    <property type="molecule type" value="Genomic_DNA"/>
</dbReference>
<dbReference type="AlphaFoldDB" id="A0A7C8IFM6"/>
<protein>
    <submittedName>
        <fullName evidence="1">Uncharacterized protein</fullName>
    </submittedName>
</protein>